<dbReference type="EMBL" id="BARU01038909">
    <property type="protein sequence ID" value="GAH88927.1"/>
    <property type="molecule type" value="Genomic_DNA"/>
</dbReference>
<gene>
    <name evidence="1" type="ORF">S03H2_60387</name>
</gene>
<organism evidence="1">
    <name type="scientific">marine sediment metagenome</name>
    <dbReference type="NCBI Taxonomy" id="412755"/>
    <lineage>
        <taxon>unclassified sequences</taxon>
        <taxon>metagenomes</taxon>
        <taxon>ecological metagenomes</taxon>
    </lineage>
</organism>
<sequence length="242" mass="27536">DRFDHYPVEKFLDEGPERAVLIGLPGAGKTYSLRRAAARLAEKLHEACLSDPFNEKSVVVPILADLKLYRGDLAELVSQTLPRSLPLDELTQRFNVKIFLDSFNEMPREYWESGCYESDFAKFTTRIGGSSLVITSRTSDGLGKLGLPAYCLDQIDEAAVTAELQRLGIEIEGPFYREVRLLLQRPFYFQYVRSGAVILPKEAHPRDFHRVFFENLRKAFATRFSRHLDIEKALSLAAYDAL</sequence>
<feature type="non-terminal residue" evidence="1">
    <location>
        <position position="242"/>
    </location>
</feature>
<proteinExistence type="predicted"/>
<accession>X1J4M3</accession>
<feature type="non-terminal residue" evidence="1">
    <location>
        <position position="1"/>
    </location>
</feature>
<dbReference type="AlphaFoldDB" id="X1J4M3"/>
<evidence type="ECO:0008006" key="2">
    <source>
        <dbReference type="Google" id="ProtNLM"/>
    </source>
</evidence>
<evidence type="ECO:0000313" key="1">
    <source>
        <dbReference type="EMBL" id="GAH88927.1"/>
    </source>
</evidence>
<name>X1J4M3_9ZZZZ</name>
<dbReference type="SUPFAM" id="SSF52540">
    <property type="entry name" value="P-loop containing nucleoside triphosphate hydrolases"/>
    <property type="match status" value="1"/>
</dbReference>
<protein>
    <recommendedName>
        <fullName evidence="2">NACHT domain-containing protein</fullName>
    </recommendedName>
</protein>
<reference evidence="1" key="1">
    <citation type="journal article" date="2014" name="Front. Microbiol.">
        <title>High frequency of phylogenetically diverse reductive dehalogenase-homologous genes in deep subseafloor sedimentary metagenomes.</title>
        <authorList>
            <person name="Kawai M."/>
            <person name="Futagami T."/>
            <person name="Toyoda A."/>
            <person name="Takaki Y."/>
            <person name="Nishi S."/>
            <person name="Hori S."/>
            <person name="Arai W."/>
            <person name="Tsubouchi T."/>
            <person name="Morono Y."/>
            <person name="Uchiyama I."/>
            <person name="Ito T."/>
            <person name="Fujiyama A."/>
            <person name="Inagaki F."/>
            <person name="Takami H."/>
        </authorList>
    </citation>
    <scope>NUCLEOTIDE SEQUENCE</scope>
    <source>
        <strain evidence="1">Expedition CK06-06</strain>
    </source>
</reference>
<dbReference type="Gene3D" id="3.40.50.300">
    <property type="entry name" value="P-loop containing nucleotide triphosphate hydrolases"/>
    <property type="match status" value="1"/>
</dbReference>
<comment type="caution">
    <text evidence="1">The sequence shown here is derived from an EMBL/GenBank/DDBJ whole genome shotgun (WGS) entry which is preliminary data.</text>
</comment>
<dbReference type="InterPro" id="IPR027417">
    <property type="entry name" value="P-loop_NTPase"/>
</dbReference>